<evidence type="ECO:0000259" key="1">
    <source>
        <dbReference type="Pfam" id="PF09825"/>
    </source>
</evidence>
<dbReference type="SUPFAM" id="SSF52317">
    <property type="entry name" value="Class I glutamine amidotransferase-like"/>
    <property type="match status" value="1"/>
</dbReference>
<dbReference type="AlphaFoldDB" id="A0A1G1XL52"/>
<dbReference type="EMBL" id="MHHZ01000024">
    <property type="protein sequence ID" value="OGY40634.1"/>
    <property type="molecule type" value="Genomic_DNA"/>
</dbReference>
<comment type="caution">
    <text evidence="2">The sequence shown here is derived from an EMBL/GenBank/DDBJ whole genome shotgun (WGS) entry which is preliminary data.</text>
</comment>
<gene>
    <name evidence="2" type="ORF">A2Y82_05330</name>
</gene>
<dbReference type="InterPro" id="IPR019197">
    <property type="entry name" value="Biotin-prot_ligase_N"/>
</dbReference>
<dbReference type="Pfam" id="PF09825">
    <property type="entry name" value="BPL_N"/>
    <property type="match status" value="1"/>
</dbReference>
<sequence>MKTIYLYTGKGAYQAKDVENFLAVFDFDYKRLNEHDLGELNSQDIFIVPGGEIKTYLPAWGTDGIKKIKEFVSSGGIYIGICGGAYVAGKSFKGVLGFNFFPKELIYRKFQSIIEVNDANGNRWQLIAENGPDLSVLDPDKIILTDNDAKPQAIQIKYGQGLVYLFSSHPEGSVFYNQLPQNFSGAKFFDQFLKRICAD</sequence>
<proteinExistence type="predicted"/>
<dbReference type="InterPro" id="IPR029062">
    <property type="entry name" value="Class_I_gatase-like"/>
</dbReference>
<accession>A0A1G1XL52</accession>
<organism evidence="2 3">
    <name type="scientific">Candidatus Buchananbacteria bacterium RBG_13_36_9</name>
    <dbReference type="NCBI Taxonomy" id="1797530"/>
    <lineage>
        <taxon>Bacteria</taxon>
        <taxon>Candidatus Buchananiibacteriota</taxon>
    </lineage>
</organism>
<evidence type="ECO:0000313" key="2">
    <source>
        <dbReference type="EMBL" id="OGY40634.1"/>
    </source>
</evidence>
<reference evidence="2 3" key="1">
    <citation type="journal article" date="2016" name="Nat. Commun.">
        <title>Thousands of microbial genomes shed light on interconnected biogeochemical processes in an aquifer system.</title>
        <authorList>
            <person name="Anantharaman K."/>
            <person name="Brown C.T."/>
            <person name="Hug L.A."/>
            <person name="Sharon I."/>
            <person name="Castelle C.J."/>
            <person name="Probst A.J."/>
            <person name="Thomas B.C."/>
            <person name="Singh A."/>
            <person name="Wilkins M.J."/>
            <person name="Karaoz U."/>
            <person name="Brodie E.L."/>
            <person name="Williams K.H."/>
            <person name="Hubbard S.S."/>
            <person name="Banfield J.F."/>
        </authorList>
    </citation>
    <scope>NUCLEOTIDE SEQUENCE [LARGE SCALE GENOMIC DNA]</scope>
</reference>
<evidence type="ECO:0000313" key="3">
    <source>
        <dbReference type="Proteomes" id="UP000176498"/>
    </source>
</evidence>
<dbReference type="Proteomes" id="UP000176498">
    <property type="component" value="Unassembled WGS sequence"/>
</dbReference>
<dbReference type="Gene3D" id="3.40.50.880">
    <property type="match status" value="1"/>
</dbReference>
<name>A0A1G1XL52_9BACT</name>
<feature type="domain" description="Biotin-protein ligase N-terminal" evidence="1">
    <location>
        <begin position="44"/>
        <end position="91"/>
    </location>
</feature>
<protein>
    <recommendedName>
        <fullName evidence="1">Biotin-protein ligase N-terminal domain-containing protein</fullName>
    </recommendedName>
</protein>